<proteinExistence type="predicted"/>
<evidence type="ECO:0000313" key="2">
    <source>
        <dbReference type="EMBL" id="KAK8164367.1"/>
    </source>
</evidence>
<dbReference type="EMBL" id="JBBWUH010000006">
    <property type="protein sequence ID" value="KAK8164367.1"/>
    <property type="molecule type" value="Genomic_DNA"/>
</dbReference>
<gene>
    <name evidence="2" type="ORF">IWX90DRAFT_257188</name>
</gene>
<protein>
    <submittedName>
        <fullName evidence="2">Uncharacterized protein</fullName>
    </submittedName>
</protein>
<sequence>MGIPLGRRFLLDASISRRQTSLATIHVHAPSLHAPPPHQERGNESGKLRATWCERCGASPRFLVLGFSRDRFRNRSLPPFRLTCICVPGLRVGGRVAQTSDPSPAGQPTTRISATIPRPDRPTAPSSPPQSSHLGTGPACMHTCMHVIPAPSPAAAAAAAAADATPAAASGERKESKHVASYRLWTPLALSLSGIDYFLLYRRRAAAAAKRLCDTLRKAQPKELDAVAGASAAAD</sequence>
<name>A0ABR1XS14_9PEZI</name>
<evidence type="ECO:0000313" key="3">
    <source>
        <dbReference type="Proteomes" id="UP001456524"/>
    </source>
</evidence>
<comment type="caution">
    <text evidence="2">The sequence shown here is derived from an EMBL/GenBank/DDBJ whole genome shotgun (WGS) entry which is preliminary data.</text>
</comment>
<evidence type="ECO:0000256" key="1">
    <source>
        <dbReference type="SAM" id="MobiDB-lite"/>
    </source>
</evidence>
<keyword evidence="3" id="KW-1185">Reference proteome</keyword>
<organism evidence="2 3">
    <name type="scientific">Phyllosticta citrichinensis</name>
    <dbReference type="NCBI Taxonomy" id="1130410"/>
    <lineage>
        <taxon>Eukaryota</taxon>
        <taxon>Fungi</taxon>
        <taxon>Dikarya</taxon>
        <taxon>Ascomycota</taxon>
        <taxon>Pezizomycotina</taxon>
        <taxon>Dothideomycetes</taxon>
        <taxon>Dothideomycetes incertae sedis</taxon>
        <taxon>Botryosphaeriales</taxon>
        <taxon>Phyllostictaceae</taxon>
        <taxon>Phyllosticta</taxon>
    </lineage>
</organism>
<feature type="compositionally biased region" description="Polar residues" evidence="1">
    <location>
        <begin position="97"/>
        <end position="113"/>
    </location>
</feature>
<feature type="region of interest" description="Disordered" evidence="1">
    <location>
        <begin position="96"/>
        <end position="136"/>
    </location>
</feature>
<accession>A0ABR1XS14</accession>
<reference evidence="2 3" key="1">
    <citation type="journal article" date="2022" name="G3 (Bethesda)">
        <title>Enemy or ally: a genomic approach to elucidate the lifestyle of Phyllosticta citrichinaensis.</title>
        <authorList>
            <person name="Buijs V.A."/>
            <person name="Groenewald J.Z."/>
            <person name="Haridas S."/>
            <person name="LaButti K.M."/>
            <person name="Lipzen A."/>
            <person name="Martin F.M."/>
            <person name="Barry K."/>
            <person name="Grigoriev I.V."/>
            <person name="Crous P.W."/>
            <person name="Seidl M.F."/>
        </authorList>
    </citation>
    <scope>NUCLEOTIDE SEQUENCE [LARGE SCALE GENOMIC DNA]</scope>
    <source>
        <strain evidence="2 3">CBS 129764</strain>
    </source>
</reference>
<dbReference type="Proteomes" id="UP001456524">
    <property type="component" value="Unassembled WGS sequence"/>
</dbReference>